<dbReference type="WBParaSite" id="EVEC_0000923201-mRNA-1">
    <property type="protein sequence ID" value="EVEC_0000923201-mRNA-1"/>
    <property type="gene ID" value="EVEC_0000923201"/>
</dbReference>
<evidence type="ECO:0000313" key="2">
    <source>
        <dbReference type="Proteomes" id="UP000274131"/>
    </source>
</evidence>
<name>A0A0N4VEV8_ENTVE</name>
<dbReference type="EMBL" id="UXUI01009549">
    <property type="protein sequence ID" value="VDD93922.1"/>
    <property type="molecule type" value="Genomic_DNA"/>
</dbReference>
<reference evidence="3" key="1">
    <citation type="submission" date="2017-02" db="UniProtKB">
        <authorList>
            <consortium name="WormBaseParasite"/>
        </authorList>
    </citation>
    <scope>IDENTIFICATION</scope>
</reference>
<organism evidence="3">
    <name type="scientific">Enterobius vermicularis</name>
    <name type="common">Human pinworm</name>
    <dbReference type="NCBI Taxonomy" id="51028"/>
    <lineage>
        <taxon>Eukaryota</taxon>
        <taxon>Metazoa</taxon>
        <taxon>Ecdysozoa</taxon>
        <taxon>Nematoda</taxon>
        <taxon>Chromadorea</taxon>
        <taxon>Rhabditida</taxon>
        <taxon>Spirurina</taxon>
        <taxon>Oxyuridomorpha</taxon>
        <taxon>Oxyuroidea</taxon>
        <taxon>Oxyuridae</taxon>
        <taxon>Enterobius</taxon>
    </lineage>
</organism>
<reference evidence="1 2" key="2">
    <citation type="submission" date="2018-10" db="EMBL/GenBank/DDBJ databases">
        <authorList>
            <consortium name="Pathogen Informatics"/>
        </authorList>
    </citation>
    <scope>NUCLEOTIDE SEQUENCE [LARGE SCALE GENOMIC DNA]</scope>
</reference>
<dbReference type="Proteomes" id="UP000274131">
    <property type="component" value="Unassembled WGS sequence"/>
</dbReference>
<accession>A0A0N4VEV8</accession>
<proteinExistence type="predicted"/>
<protein>
    <submittedName>
        <fullName evidence="3">Conserved domain protein</fullName>
    </submittedName>
</protein>
<sequence>MKLLLFSRQMESSRKTMTHMCEVFELSNEDGYFALVYNFTDEKHRQCDGVKKFAELVRKEIAEV</sequence>
<gene>
    <name evidence="1" type="ORF">EVEC_LOCUS8673</name>
</gene>
<evidence type="ECO:0000313" key="1">
    <source>
        <dbReference type="EMBL" id="VDD93922.1"/>
    </source>
</evidence>
<dbReference type="AlphaFoldDB" id="A0A0N4VEV8"/>
<keyword evidence="2" id="KW-1185">Reference proteome</keyword>
<evidence type="ECO:0000313" key="3">
    <source>
        <dbReference type="WBParaSite" id="EVEC_0000923201-mRNA-1"/>
    </source>
</evidence>